<dbReference type="InterPro" id="IPR009001">
    <property type="entry name" value="Transl_elong_EF1A/Init_IF2_C"/>
</dbReference>
<keyword evidence="13" id="KW-1185">Reference proteome</keyword>
<evidence type="ECO:0000313" key="12">
    <source>
        <dbReference type="EMBL" id="NEX64590.1"/>
    </source>
</evidence>
<protein>
    <recommendedName>
        <fullName evidence="2">Selenocysteine-specific elongation factor</fullName>
    </recommendedName>
    <alternativeName>
        <fullName evidence="8">SelB translation factor</fullName>
    </alternativeName>
</protein>
<dbReference type="GO" id="GO:0003924">
    <property type="term" value="F:GTPase activity"/>
    <property type="evidence" value="ECO:0007669"/>
    <property type="project" value="InterPro"/>
</dbReference>
<dbReference type="GO" id="GO:0003723">
    <property type="term" value="F:RNA binding"/>
    <property type="evidence" value="ECO:0007669"/>
    <property type="project" value="InterPro"/>
</dbReference>
<evidence type="ECO:0000256" key="4">
    <source>
        <dbReference type="ARBA" id="ARBA00022741"/>
    </source>
</evidence>
<evidence type="ECO:0000256" key="5">
    <source>
        <dbReference type="ARBA" id="ARBA00022917"/>
    </source>
</evidence>
<dbReference type="Gene3D" id="1.10.10.2770">
    <property type="match status" value="1"/>
</dbReference>
<accession>A0A6B3SUA5</accession>
<dbReference type="AlphaFoldDB" id="A0A6B3SUA5"/>
<evidence type="ECO:0000256" key="6">
    <source>
        <dbReference type="ARBA" id="ARBA00023134"/>
    </source>
</evidence>
<dbReference type="EMBL" id="JAAIVB010000084">
    <property type="protein sequence ID" value="NEX64590.1"/>
    <property type="molecule type" value="Genomic_DNA"/>
</dbReference>
<dbReference type="Pfam" id="PF00009">
    <property type="entry name" value="GTP_EFTU"/>
    <property type="match status" value="1"/>
</dbReference>
<dbReference type="RefSeq" id="WP_163968527.1">
    <property type="nucleotide sequence ID" value="NZ_JAAIVB010000084.1"/>
</dbReference>
<dbReference type="InterPro" id="IPR000795">
    <property type="entry name" value="T_Tr_GTP-bd_dom"/>
</dbReference>
<feature type="transmembrane region" description="Helical" evidence="10">
    <location>
        <begin position="50"/>
        <end position="68"/>
    </location>
</feature>
<evidence type="ECO:0000313" key="13">
    <source>
        <dbReference type="Proteomes" id="UP000482155"/>
    </source>
</evidence>
<name>A0A6B3SUA5_9BURK</name>
<dbReference type="InterPro" id="IPR036388">
    <property type="entry name" value="WH-like_DNA-bd_sf"/>
</dbReference>
<dbReference type="InterPro" id="IPR050055">
    <property type="entry name" value="EF-Tu_GTPase"/>
</dbReference>
<dbReference type="PANTHER" id="PTHR43721:SF22">
    <property type="entry name" value="ELONGATION FACTOR TU, MITOCHONDRIAL"/>
    <property type="match status" value="1"/>
</dbReference>
<dbReference type="SUPFAM" id="SSF52540">
    <property type="entry name" value="P-loop containing nucleoside triphosphate hydrolases"/>
    <property type="match status" value="1"/>
</dbReference>
<dbReference type="InterPro" id="IPR009000">
    <property type="entry name" value="Transl_B-barrel_sf"/>
</dbReference>
<comment type="caution">
    <text evidence="12">The sequence shown here is derived from an EMBL/GenBank/DDBJ whole genome shotgun (WGS) entry which is preliminary data.</text>
</comment>
<dbReference type="PRINTS" id="PR00315">
    <property type="entry name" value="ELONGATNFCT"/>
</dbReference>
<dbReference type="InterPro" id="IPR004161">
    <property type="entry name" value="EFTu-like_2"/>
</dbReference>
<evidence type="ECO:0000256" key="8">
    <source>
        <dbReference type="ARBA" id="ARBA00031615"/>
    </source>
</evidence>
<feature type="domain" description="Tr-type G" evidence="11">
    <location>
        <begin position="11"/>
        <end position="182"/>
    </location>
</feature>
<keyword evidence="12" id="KW-0251">Elongation factor</keyword>
<dbReference type="Pfam" id="PF09106">
    <property type="entry name" value="WHD_2nd_SelB"/>
    <property type="match status" value="1"/>
</dbReference>
<dbReference type="Gene3D" id="3.40.50.300">
    <property type="entry name" value="P-loop containing nucleotide triphosphate hydrolases"/>
    <property type="match status" value="1"/>
</dbReference>
<evidence type="ECO:0000256" key="10">
    <source>
        <dbReference type="SAM" id="Phobius"/>
    </source>
</evidence>
<dbReference type="InterPro" id="IPR015190">
    <property type="entry name" value="Elong_fac_SelB-wing-hlx_typ-2"/>
</dbReference>
<keyword evidence="10" id="KW-0812">Transmembrane</keyword>
<evidence type="ECO:0000256" key="2">
    <source>
        <dbReference type="ARBA" id="ARBA00015953"/>
    </source>
</evidence>
<comment type="function">
    <text evidence="7">Translation factor necessary for the incorporation of selenocysteine into proteins. It probably replaces EF-Tu for the insertion of selenocysteine directed by the UGA codon. SelB binds GTP and GDP.</text>
</comment>
<gene>
    <name evidence="12" type="primary">selB</name>
    <name evidence="12" type="ORF">G3574_26225</name>
</gene>
<keyword evidence="5" id="KW-0648">Protein biosynthesis</keyword>
<dbReference type="Pfam" id="PF09107">
    <property type="entry name" value="WHD_3rd_SelB"/>
    <property type="match status" value="1"/>
</dbReference>
<dbReference type="InterPro" id="IPR057335">
    <property type="entry name" value="Beta-barrel_SelB"/>
</dbReference>
<dbReference type="Proteomes" id="UP000482155">
    <property type="component" value="Unassembled WGS sequence"/>
</dbReference>
<dbReference type="PROSITE" id="PS51722">
    <property type="entry name" value="G_TR_2"/>
    <property type="match status" value="1"/>
</dbReference>
<dbReference type="CDD" id="cd04171">
    <property type="entry name" value="SelB"/>
    <property type="match status" value="1"/>
</dbReference>
<dbReference type="InterPro" id="IPR015191">
    <property type="entry name" value="SelB_WHD4"/>
</dbReference>
<proteinExistence type="predicted"/>
<feature type="region of interest" description="Disordered" evidence="9">
    <location>
        <begin position="627"/>
        <end position="646"/>
    </location>
</feature>
<dbReference type="GO" id="GO:0005829">
    <property type="term" value="C:cytosol"/>
    <property type="evidence" value="ECO:0007669"/>
    <property type="project" value="TreeGrafter"/>
</dbReference>
<dbReference type="SUPFAM" id="SSF50447">
    <property type="entry name" value="Translation proteins"/>
    <property type="match status" value="1"/>
</dbReference>
<dbReference type="GO" id="GO:0003746">
    <property type="term" value="F:translation elongation factor activity"/>
    <property type="evidence" value="ECO:0007669"/>
    <property type="project" value="UniProtKB-KW"/>
</dbReference>
<evidence type="ECO:0000256" key="1">
    <source>
        <dbReference type="ARBA" id="ARBA00004496"/>
    </source>
</evidence>
<dbReference type="Pfam" id="PF03144">
    <property type="entry name" value="GTP_EFTU_D2"/>
    <property type="match status" value="1"/>
</dbReference>
<sequence>MNAPARTLHAHRHLSLGVLGHVDHGKTSLVKALTGTDTDRLEEEKRRGMSIVLGFAYLSLASAIIDIIDVPGHEQFVRTMVAGATGIDAALLVVDAREGIKPQTMEHLAIAGLVGVRRGVVAVTKADLADDAQRRTLPQRLRPFLAGGPLASAPVVFTSTVTGEGLDALRAALEGLAGEQPRPAPGPNFTLPVDRVFALPGHGTVVTGTLRGGCVRSGDHVAVSPGGARAVIRQLQVHNQVVEEAWPGQRVGINLRQLGAGDLHRGDLLAPPGLVRVTSLIDAELRLLPEHLEQAGRLADGQRLRLLFGTTDVSARVRLLDTRPETTGLLVQLRTERPVAAMPGDAFILRRDSPPQTLGGGRFLDTAAPRHRAGDDAVLGRLRILASGDWRQVMAERLRAAGPAGLPLQELARSLGCHAEDVRRAADGFALCDGKVLLLHDHATAIQESLLGALGRFHREQPLRSGAPLSYCRSSLPAALADTMFRKILSLMHASGRVVCQQGTVRLAGHDPLAGMEARERAEAEALERRVLEGGMTPPDLPCAGQRGEALLRLLAEHGRLVLLPGQLAGQRIVFHREAIAEAERKLREAFPAPARFTVSQAREVLGSSRKFVVPLLEHFDARGRTRRHGDNRVMAASEDRQNGGA</sequence>
<comment type="subcellular location">
    <subcellularLocation>
        <location evidence="1">Cytoplasm</location>
    </subcellularLocation>
</comment>
<reference evidence="12 13" key="1">
    <citation type="submission" date="2020-02" db="EMBL/GenBank/DDBJ databases">
        <authorList>
            <person name="Kim M.K."/>
        </authorList>
    </citation>
    <scope>NUCLEOTIDE SEQUENCE [LARGE SCALE GENOMIC DNA]</scope>
    <source>
        <strain evidence="12 13">17J57-3</strain>
    </source>
</reference>
<dbReference type="InterPro" id="IPR004535">
    <property type="entry name" value="Transl_elong_SelB"/>
</dbReference>
<keyword evidence="10" id="KW-1133">Transmembrane helix</keyword>
<dbReference type="Gene3D" id="2.40.30.10">
    <property type="entry name" value="Translation factors"/>
    <property type="match status" value="1"/>
</dbReference>
<evidence type="ECO:0000259" key="11">
    <source>
        <dbReference type="PROSITE" id="PS51722"/>
    </source>
</evidence>
<dbReference type="SUPFAM" id="SSF46785">
    <property type="entry name" value="Winged helix' DNA-binding domain"/>
    <property type="match status" value="2"/>
</dbReference>
<dbReference type="Pfam" id="PF25461">
    <property type="entry name" value="Beta-barrel_SelB"/>
    <property type="match status" value="1"/>
</dbReference>
<keyword evidence="4" id="KW-0547">Nucleotide-binding</keyword>
<dbReference type="GO" id="GO:0001514">
    <property type="term" value="P:selenocysteine incorporation"/>
    <property type="evidence" value="ECO:0007669"/>
    <property type="project" value="InterPro"/>
</dbReference>
<dbReference type="SUPFAM" id="SSF50465">
    <property type="entry name" value="EF-Tu/eEF-1alpha/eIF2-gamma C-terminal domain"/>
    <property type="match status" value="1"/>
</dbReference>
<dbReference type="CDD" id="cd15491">
    <property type="entry name" value="selB_III"/>
    <property type="match status" value="1"/>
</dbReference>
<keyword evidence="3" id="KW-0963">Cytoplasm</keyword>
<evidence type="ECO:0000256" key="9">
    <source>
        <dbReference type="SAM" id="MobiDB-lite"/>
    </source>
</evidence>
<dbReference type="InterPro" id="IPR027417">
    <property type="entry name" value="P-loop_NTPase"/>
</dbReference>
<dbReference type="Gene3D" id="1.10.10.10">
    <property type="entry name" value="Winged helix-like DNA-binding domain superfamily/Winged helix DNA-binding domain"/>
    <property type="match status" value="1"/>
</dbReference>
<organism evidence="12 13">
    <name type="scientific">Noviherbaspirillum galbum</name>
    <dbReference type="NCBI Taxonomy" id="2709383"/>
    <lineage>
        <taxon>Bacteria</taxon>
        <taxon>Pseudomonadati</taxon>
        <taxon>Pseudomonadota</taxon>
        <taxon>Betaproteobacteria</taxon>
        <taxon>Burkholderiales</taxon>
        <taxon>Oxalobacteraceae</taxon>
        <taxon>Noviherbaspirillum</taxon>
    </lineage>
</organism>
<keyword evidence="10" id="KW-0472">Membrane</keyword>
<evidence type="ECO:0000256" key="3">
    <source>
        <dbReference type="ARBA" id="ARBA00022490"/>
    </source>
</evidence>
<dbReference type="InterPro" id="IPR036390">
    <property type="entry name" value="WH_DNA-bd_sf"/>
</dbReference>
<dbReference type="CDD" id="cd03696">
    <property type="entry name" value="SelB_II"/>
    <property type="match status" value="1"/>
</dbReference>
<dbReference type="NCBIfam" id="TIGR00475">
    <property type="entry name" value="selB"/>
    <property type="match status" value="1"/>
</dbReference>
<keyword evidence="6" id="KW-0342">GTP-binding</keyword>
<dbReference type="PANTHER" id="PTHR43721">
    <property type="entry name" value="ELONGATION FACTOR TU-RELATED"/>
    <property type="match status" value="1"/>
</dbReference>
<dbReference type="GO" id="GO:0005525">
    <property type="term" value="F:GTP binding"/>
    <property type="evidence" value="ECO:0007669"/>
    <property type="project" value="UniProtKB-KW"/>
</dbReference>
<evidence type="ECO:0000256" key="7">
    <source>
        <dbReference type="ARBA" id="ARBA00025526"/>
    </source>
</evidence>